<comment type="similarity">
    <text evidence="2">Belongs to the bacterial solute-binding protein 2 family.</text>
</comment>
<dbReference type="PANTHER" id="PTHR46847">
    <property type="entry name" value="D-ALLOSE-BINDING PERIPLASMIC PROTEIN-RELATED"/>
    <property type="match status" value="1"/>
</dbReference>
<dbReference type="Proteomes" id="UP001446032">
    <property type="component" value="Unassembled WGS sequence"/>
</dbReference>
<feature type="signal peptide" evidence="4">
    <location>
        <begin position="1"/>
        <end position="28"/>
    </location>
</feature>
<dbReference type="Pfam" id="PF13407">
    <property type="entry name" value="Peripla_BP_4"/>
    <property type="match status" value="1"/>
</dbReference>
<comment type="caution">
    <text evidence="6">The sequence shown here is derived from an EMBL/GenBank/DDBJ whole genome shotgun (WGS) entry which is preliminary data.</text>
</comment>
<protein>
    <submittedName>
        <fullName evidence="6">Substrate-binding domain-containing protein</fullName>
    </submittedName>
</protein>
<keyword evidence="7" id="KW-1185">Reference proteome</keyword>
<dbReference type="EMBL" id="JBBMEI010000031">
    <property type="protein sequence ID" value="MEQ2358829.1"/>
    <property type="molecule type" value="Genomic_DNA"/>
</dbReference>
<accession>A0ABV1APK4</accession>
<feature type="domain" description="Periplasmic binding protein" evidence="5">
    <location>
        <begin position="66"/>
        <end position="323"/>
    </location>
</feature>
<dbReference type="InterPro" id="IPR028082">
    <property type="entry name" value="Peripla_BP_I"/>
</dbReference>
<name>A0ABV1APK4_9FIRM</name>
<evidence type="ECO:0000313" key="7">
    <source>
        <dbReference type="Proteomes" id="UP001446032"/>
    </source>
</evidence>
<gene>
    <name evidence="6" type="ORF">WMO75_10860</name>
</gene>
<organism evidence="6 7">
    <name type="scientific">Blautia intestinihominis</name>
    <dbReference type="NCBI Taxonomy" id="3133152"/>
    <lineage>
        <taxon>Bacteria</taxon>
        <taxon>Bacillati</taxon>
        <taxon>Bacillota</taxon>
        <taxon>Clostridia</taxon>
        <taxon>Lachnospirales</taxon>
        <taxon>Lachnospiraceae</taxon>
        <taxon>Blautia</taxon>
    </lineage>
</organism>
<dbReference type="Gene3D" id="3.40.50.2300">
    <property type="match status" value="2"/>
</dbReference>
<evidence type="ECO:0000259" key="5">
    <source>
        <dbReference type="Pfam" id="PF13407"/>
    </source>
</evidence>
<evidence type="ECO:0000256" key="1">
    <source>
        <dbReference type="ARBA" id="ARBA00004196"/>
    </source>
</evidence>
<evidence type="ECO:0000256" key="2">
    <source>
        <dbReference type="ARBA" id="ARBA00007639"/>
    </source>
</evidence>
<keyword evidence="3 4" id="KW-0732">Signal</keyword>
<comment type="subcellular location">
    <subcellularLocation>
        <location evidence="1">Cell envelope</location>
    </subcellularLocation>
</comment>
<evidence type="ECO:0000256" key="3">
    <source>
        <dbReference type="ARBA" id="ARBA00022729"/>
    </source>
</evidence>
<dbReference type="PANTHER" id="PTHR46847:SF2">
    <property type="entry name" value="ABC TRANSPORTER SUGAR-BINDING PROTEIN"/>
    <property type="match status" value="1"/>
</dbReference>
<proteinExistence type="inferred from homology"/>
<sequence>MKKRLVAVLMTAAMVCSMGSVSAVSVFAEEETAEAAGDEDVVYVDPLEAEDGLPFAATELSKGKTIGVSVQTHANAFFLAEIDGVKATLEKGGIDAEVIAPDPANDINTQVEDITQMVARGVDVIFVDALDKDGIKPALQEAERASIPVIAIDSNVEDKDLIASIVESDNVAMGKMAAQTLCDSIDGEGEIVVINWSTLQAVRERVEGLKSVIEESYPNVEIVADQDAFGVVEDAQSIMESFLQTYPDVKGVFAINSPTAQGAAAAIKAAGLEGKISVVDIDGAQNDIDMIKEGQILCSPVQFPKTIANKAMECAELIWAGKEDEVAKHYYVSGDNITEENLDQYDGNTY</sequence>
<dbReference type="RefSeq" id="WP_022214820.1">
    <property type="nucleotide sequence ID" value="NZ_JBBMEI010000031.1"/>
</dbReference>
<dbReference type="InterPro" id="IPR025997">
    <property type="entry name" value="SBP_2_dom"/>
</dbReference>
<evidence type="ECO:0000256" key="4">
    <source>
        <dbReference type="SAM" id="SignalP"/>
    </source>
</evidence>
<feature type="chain" id="PRO_5047497293" evidence="4">
    <location>
        <begin position="29"/>
        <end position="350"/>
    </location>
</feature>
<evidence type="ECO:0000313" key="6">
    <source>
        <dbReference type="EMBL" id="MEQ2358829.1"/>
    </source>
</evidence>
<dbReference type="SUPFAM" id="SSF53822">
    <property type="entry name" value="Periplasmic binding protein-like I"/>
    <property type="match status" value="1"/>
</dbReference>
<reference evidence="6 7" key="1">
    <citation type="submission" date="2024-03" db="EMBL/GenBank/DDBJ databases">
        <title>Human intestinal bacterial collection.</title>
        <authorList>
            <person name="Pauvert C."/>
            <person name="Hitch T.C.A."/>
            <person name="Clavel T."/>
        </authorList>
    </citation>
    <scope>NUCLEOTIDE SEQUENCE [LARGE SCALE GENOMIC DNA]</scope>
    <source>
        <strain evidence="6 7">CLA-AA-H95</strain>
    </source>
</reference>